<feature type="coiled-coil region" evidence="3">
    <location>
        <begin position="159"/>
        <end position="193"/>
    </location>
</feature>
<feature type="compositionally biased region" description="Polar residues" evidence="4">
    <location>
        <begin position="937"/>
        <end position="956"/>
    </location>
</feature>
<feature type="compositionally biased region" description="Low complexity" evidence="4">
    <location>
        <begin position="957"/>
        <end position="969"/>
    </location>
</feature>
<evidence type="ECO:0000256" key="1">
    <source>
        <dbReference type="ARBA" id="ARBA00005921"/>
    </source>
</evidence>
<comment type="similarity">
    <text evidence="1">Belongs to the FPP family.</text>
</comment>
<evidence type="ECO:0000256" key="4">
    <source>
        <dbReference type="SAM" id="MobiDB-lite"/>
    </source>
</evidence>
<feature type="region of interest" description="Disordered" evidence="4">
    <location>
        <begin position="306"/>
        <end position="334"/>
    </location>
</feature>
<protein>
    <recommendedName>
        <fullName evidence="7">Filament-like plant protein 4</fullName>
    </recommendedName>
</protein>
<evidence type="ECO:0000313" key="6">
    <source>
        <dbReference type="Proteomes" id="UP000639772"/>
    </source>
</evidence>
<feature type="coiled-coil region" evidence="3">
    <location>
        <begin position="727"/>
        <end position="817"/>
    </location>
</feature>
<comment type="caution">
    <text evidence="5">The sequence shown here is derived from an EMBL/GenBank/DDBJ whole genome shotgun (WGS) entry which is preliminary data.</text>
</comment>
<dbReference type="OrthoDB" id="1926355at2759"/>
<sequence length="1002" mass="113307">MERRSWPWKKKTLEKTVAMADPASASLSNCREYETEKDDAMTEKYVQITMESYTHLAGLEDQLKNITEQLLSAQAEMTAKDNLVKQHARVAEEAVSGWEKAEAEALALKLQLESLTLSKLSAEEKALHLDGALKECMKQIRNVKEESEQKLHDVVFTKTKQWEKSKVELEARIIDFEQQLQKASAENSALSRSLQERSSLLIKVSEEKCQADAQIEVLRSDICSCEREINSIRYELHVVSKELEIRNEEKNMSMRSAEVANKQHLEDVKKITKLEVECQRLRGLVRKKLPGPAALAQMKLEVENVGRDNGESKLRKSSSKNSSPSHVSQTEFSLGNIQHFHKDNEFLKTRLLAMEEEMKTLMEALSSRNSELQASRNVCAKQASKIRSMENQMLVLSQQKNPSKSSIELRFENESNPPSLTSISEDGIDEDESCSESWTTALISDLLHAKKENDGVQIKTSENSSHLELMDDFLEMEKLACLSTKRNVNMNIVNGLKAKNVEATSLDFIVNQNDTNKRKCIDATSLATENALNEKNLPLLKLKSSITSVFEPQAHELNFKEVIENIGLIIQDAHVELLKEANDLTDDLAKQKESHKEVAKDVVSMKQDVNLCNIVYDQQLKDAIFHIHEFVLSLRKDAAEIEKSSNDVVEVVKKIEYFSASVDKLMCCEASLLDFILVLSHILREVSNLGYKMWTKGNERESNEFEGSISVGDAMKTTLPALSLEEFQNLKLEKEKVEMDLDKCKEMLDQTNLTLVQTEEQLSELKSELASCQKLNSLSETQLKCMAESYKLLESQKEELEARIGSLHSKAETLDNELQDERHRHQEDIAKCKELQELLERGMKCSTCSFPSNVDAAKTQHEIDIASAAGKLAECQETILLLGKQLQAMRNTAEPMDSSPKSRPRQGDALLEETDAGGLTNRPIYGQRVPYKEEPTEQTNEDSPLNEYNSQTSPYDSESSPFPKSPISSKHQKQKPYRSSSPSTEKYGRGFSRFFSKGKAEQ</sequence>
<evidence type="ECO:0000256" key="2">
    <source>
        <dbReference type="ARBA" id="ARBA00023054"/>
    </source>
</evidence>
<feature type="compositionally biased region" description="Low complexity" evidence="4">
    <location>
        <begin position="319"/>
        <end position="328"/>
    </location>
</feature>
<dbReference type="Pfam" id="PF05911">
    <property type="entry name" value="FPP"/>
    <property type="match status" value="2"/>
</dbReference>
<dbReference type="PANTHER" id="PTHR31580:SF4">
    <property type="entry name" value="FILAMENT-LIKE PLANT PROTEIN 6"/>
    <property type="match status" value="1"/>
</dbReference>
<dbReference type="SUPFAM" id="SSF57997">
    <property type="entry name" value="Tropomyosin"/>
    <property type="match status" value="1"/>
</dbReference>
<organism evidence="5 6">
    <name type="scientific">Vanilla planifolia</name>
    <name type="common">Vanilla</name>
    <dbReference type="NCBI Taxonomy" id="51239"/>
    <lineage>
        <taxon>Eukaryota</taxon>
        <taxon>Viridiplantae</taxon>
        <taxon>Streptophyta</taxon>
        <taxon>Embryophyta</taxon>
        <taxon>Tracheophyta</taxon>
        <taxon>Spermatophyta</taxon>
        <taxon>Magnoliopsida</taxon>
        <taxon>Liliopsida</taxon>
        <taxon>Asparagales</taxon>
        <taxon>Orchidaceae</taxon>
        <taxon>Vanilloideae</taxon>
        <taxon>Vanilleae</taxon>
        <taxon>Vanilla</taxon>
    </lineage>
</organism>
<evidence type="ECO:0000256" key="3">
    <source>
        <dbReference type="SAM" id="Coils"/>
    </source>
</evidence>
<dbReference type="InterPro" id="IPR008587">
    <property type="entry name" value="FPP_plant"/>
</dbReference>
<name>A0A835VLD0_VANPL</name>
<dbReference type="Proteomes" id="UP000639772">
    <property type="component" value="Chromosome 1"/>
</dbReference>
<dbReference type="PANTHER" id="PTHR31580">
    <property type="entry name" value="FILAMENT-LIKE PLANT PROTEIN 4"/>
    <property type="match status" value="1"/>
</dbReference>
<dbReference type="AlphaFoldDB" id="A0A835VLD0"/>
<evidence type="ECO:0008006" key="7">
    <source>
        <dbReference type="Google" id="ProtNLM"/>
    </source>
</evidence>
<gene>
    <name evidence="5" type="ORF">HPP92_001412</name>
</gene>
<evidence type="ECO:0000313" key="5">
    <source>
        <dbReference type="EMBL" id="KAG0501340.1"/>
    </source>
</evidence>
<reference evidence="5 6" key="1">
    <citation type="journal article" date="2020" name="Nat. Food">
        <title>A phased Vanilla planifolia genome enables genetic improvement of flavour and production.</title>
        <authorList>
            <person name="Hasing T."/>
            <person name="Tang H."/>
            <person name="Brym M."/>
            <person name="Khazi F."/>
            <person name="Huang T."/>
            <person name="Chambers A.H."/>
        </authorList>
    </citation>
    <scope>NUCLEOTIDE SEQUENCE [LARGE SCALE GENOMIC DNA]</scope>
    <source>
        <tissue evidence="5">Leaf</tissue>
    </source>
</reference>
<dbReference type="EMBL" id="JADCNM010000001">
    <property type="protein sequence ID" value="KAG0501340.1"/>
    <property type="molecule type" value="Genomic_DNA"/>
</dbReference>
<proteinExistence type="inferred from homology"/>
<feature type="region of interest" description="Disordered" evidence="4">
    <location>
        <begin position="912"/>
        <end position="1002"/>
    </location>
</feature>
<keyword evidence="2 3" id="KW-0175">Coiled coil</keyword>
<accession>A0A835VLD0</accession>